<name>D7DYR1_NOSA0</name>
<evidence type="ECO:0000256" key="2">
    <source>
        <dbReference type="ARBA" id="ARBA00023125"/>
    </source>
</evidence>
<dbReference type="InterPro" id="IPR012318">
    <property type="entry name" value="HTH_CRP"/>
</dbReference>
<dbReference type="InterPro" id="IPR000014">
    <property type="entry name" value="PAS"/>
</dbReference>
<evidence type="ECO:0000256" key="4">
    <source>
        <dbReference type="SAM" id="Coils"/>
    </source>
</evidence>
<dbReference type="EMBL" id="CP002059">
    <property type="protein sequence ID" value="ADI64390.1"/>
    <property type="molecule type" value="Genomic_DNA"/>
</dbReference>
<dbReference type="HOGENOM" id="CLU_692337_0_0_3"/>
<evidence type="ECO:0000256" key="1">
    <source>
        <dbReference type="ARBA" id="ARBA00023015"/>
    </source>
</evidence>
<dbReference type="KEGG" id="naz:Aazo_2484"/>
<feature type="domain" description="HTH crp-type" evidence="6">
    <location>
        <begin position="315"/>
        <end position="389"/>
    </location>
</feature>
<dbReference type="InterPro" id="IPR036390">
    <property type="entry name" value="WH_DNA-bd_sf"/>
</dbReference>
<dbReference type="eggNOG" id="COG0664">
    <property type="taxonomic scope" value="Bacteria"/>
</dbReference>
<dbReference type="Gene3D" id="2.60.120.10">
    <property type="entry name" value="Jelly Rolls"/>
    <property type="match status" value="1"/>
</dbReference>
<proteinExistence type="predicted"/>
<evidence type="ECO:0000256" key="3">
    <source>
        <dbReference type="ARBA" id="ARBA00023163"/>
    </source>
</evidence>
<dbReference type="Pfam" id="PF00989">
    <property type="entry name" value="PAS"/>
    <property type="match status" value="1"/>
</dbReference>
<feature type="coiled-coil region" evidence="4">
    <location>
        <begin position="53"/>
        <end position="80"/>
    </location>
</feature>
<dbReference type="GO" id="GO:0006355">
    <property type="term" value="P:regulation of DNA-templated transcription"/>
    <property type="evidence" value="ECO:0007669"/>
    <property type="project" value="InterPro"/>
</dbReference>
<evidence type="ECO:0000259" key="5">
    <source>
        <dbReference type="PROSITE" id="PS50112"/>
    </source>
</evidence>
<dbReference type="SMART" id="SM00091">
    <property type="entry name" value="PAS"/>
    <property type="match status" value="1"/>
</dbReference>
<dbReference type="SUPFAM" id="SSF46785">
    <property type="entry name" value="Winged helix' DNA-binding domain"/>
    <property type="match status" value="1"/>
</dbReference>
<reference evidence="7 8" key="1">
    <citation type="journal article" date="2010" name="PLoS ONE">
        <title>Genome erosion in a nitrogen-fixing vertically transmitted endosymbiotic multicellular cyanobacterium.</title>
        <authorList>
            <person name="Ran L."/>
            <person name="Larsson J."/>
            <person name="Vigil-Stenman T."/>
            <person name="Nylander J.A."/>
            <person name="Ininbergs K."/>
            <person name="Zheng W.W."/>
            <person name="Lapidus A."/>
            <person name="Lowry S."/>
            <person name="Haselkorn R."/>
            <person name="Bergman B."/>
        </authorList>
    </citation>
    <scope>NUCLEOTIDE SEQUENCE [LARGE SCALE GENOMIC DNA]</scope>
    <source>
        <strain evidence="7 8">0708</strain>
    </source>
</reference>
<dbReference type="SUPFAM" id="SSF51206">
    <property type="entry name" value="cAMP-binding domain-like"/>
    <property type="match status" value="1"/>
</dbReference>
<keyword evidence="3" id="KW-0804">Transcription</keyword>
<protein>
    <submittedName>
        <fullName evidence="7">Putative transcriptional regulator, Crp/Fnr family with PAS/PAC sensor</fullName>
    </submittedName>
</protein>
<keyword evidence="1" id="KW-0805">Transcription regulation</keyword>
<dbReference type="Gene3D" id="1.10.10.10">
    <property type="entry name" value="Winged helix-like DNA-binding domain superfamily/Winged helix DNA-binding domain"/>
    <property type="match status" value="1"/>
</dbReference>
<dbReference type="PROSITE" id="PS50112">
    <property type="entry name" value="PAS"/>
    <property type="match status" value="1"/>
</dbReference>
<evidence type="ECO:0000313" key="7">
    <source>
        <dbReference type="EMBL" id="ADI64390.1"/>
    </source>
</evidence>
<accession>D7DYR1</accession>
<dbReference type="AlphaFoldDB" id="D7DYR1"/>
<feature type="domain" description="PAS" evidence="5">
    <location>
        <begin position="73"/>
        <end position="143"/>
    </location>
</feature>
<organism evidence="7 8">
    <name type="scientific">Nostoc azollae (strain 0708)</name>
    <name type="common">Anabaena azollae (strain 0708)</name>
    <dbReference type="NCBI Taxonomy" id="551115"/>
    <lineage>
        <taxon>Bacteria</taxon>
        <taxon>Bacillati</taxon>
        <taxon>Cyanobacteriota</taxon>
        <taxon>Cyanophyceae</taxon>
        <taxon>Nostocales</taxon>
        <taxon>Nostocaceae</taxon>
        <taxon>Trichormus</taxon>
    </lineage>
</organism>
<dbReference type="GO" id="GO:0003677">
    <property type="term" value="F:DNA binding"/>
    <property type="evidence" value="ECO:0007669"/>
    <property type="project" value="UniProtKB-KW"/>
</dbReference>
<dbReference type="RefSeq" id="WP_013191407.1">
    <property type="nucleotide sequence ID" value="NC_014248.1"/>
</dbReference>
<dbReference type="OrthoDB" id="503761at2"/>
<keyword evidence="4" id="KW-0175">Coiled coil</keyword>
<dbReference type="InterPro" id="IPR013767">
    <property type="entry name" value="PAS_fold"/>
</dbReference>
<dbReference type="CDD" id="cd00130">
    <property type="entry name" value="PAS"/>
    <property type="match status" value="1"/>
</dbReference>
<dbReference type="PROSITE" id="PS51063">
    <property type="entry name" value="HTH_CRP_2"/>
    <property type="match status" value="1"/>
</dbReference>
<dbReference type="eggNOG" id="COG5002">
    <property type="taxonomic scope" value="Bacteria"/>
</dbReference>
<dbReference type="InterPro" id="IPR018490">
    <property type="entry name" value="cNMP-bd_dom_sf"/>
</dbReference>
<dbReference type="SMART" id="SM00419">
    <property type="entry name" value="HTH_CRP"/>
    <property type="match status" value="1"/>
</dbReference>
<dbReference type="InterPro" id="IPR035965">
    <property type="entry name" value="PAS-like_dom_sf"/>
</dbReference>
<evidence type="ECO:0000313" key="8">
    <source>
        <dbReference type="Proteomes" id="UP000001511"/>
    </source>
</evidence>
<evidence type="ECO:0000259" key="6">
    <source>
        <dbReference type="PROSITE" id="PS51063"/>
    </source>
</evidence>
<dbReference type="CDD" id="cd00092">
    <property type="entry name" value="HTH_CRP"/>
    <property type="match status" value="1"/>
</dbReference>
<dbReference type="Pfam" id="PF13545">
    <property type="entry name" value="HTH_Crp_2"/>
    <property type="match status" value="1"/>
</dbReference>
<keyword evidence="2" id="KW-0238">DNA-binding</keyword>
<sequence>MNIELFYQRAELLHQYLADLYQTAIVLPWIPSDLVPEAFKELKYTSNKLQLAAEELYHQNEELIQTRNLLETERQHYQELFEFAPDGYLVTNQQGIIQKANHTAAQLLNIAQNFLVGKPIINFIPREQYQHFYSELIQISQSPQTREILLSLKPRHGHYFNASLKVKSLVKNEQQSVTLYWLIRKITGLQQVKSTAVQDQKYLIGDRPINKHSKGESIVLNPLLIYYVVQGVVKLSTLCDTGKEVLTGLVTSGMLFSSSMTSLPIYQGTAITDIELVSIYISELTVLPSLSHILLPKIQQRLQQTESLLVIAATKKVEDRLLYLLEILKQQIGEPIPGGTRLTFRLTHQDIANACYTTRATITRLFTQLQKQGVISFDEKKHIICKNVP</sequence>
<dbReference type="Gene3D" id="3.30.450.20">
    <property type="entry name" value="PAS domain"/>
    <property type="match status" value="1"/>
</dbReference>
<dbReference type="Proteomes" id="UP000001511">
    <property type="component" value="Chromosome"/>
</dbReference>
<dbReference type="InterPro" id="IPR014710">
    <property type="entry name" value="RmlC-like_jellyroll"/>
</dbReference>
<dbReference type="SUPFAM" id="SSF55785">
    <property type="entry name" value="PYP-like sensor domain (PAS domain)"/>
    <property type="match status" value="1"/>
</dbReference>
<gene>
    <name evidence="7" type="ordered locus">Aazo_2484</name>
</gene>
<dbReference type="NCBIfam" id="TIGR00229">
    <property type="entry name" value="sensory_box"/>
    <property type="match status" value="1"/>
</dbReference>
<dbReference type="STRING" id="551115.Aazo_2484"/>
<keyword evidence="8" id="KW-1185">Reference proteome</keyword>
<dbReference type="InterPro" id="IPR036388">
    <property type="entry name" value="WH-like_DNA-bd_sf"/>
</dbReference>